<comment type="subunit">
    <text evidence="3">Binds to multiple calmodulin (CaM) in the presence of Ca(2+) and CaM-like proteins.</text>
</comment>
<name>A0AAN8V772_9MAGN</name>
<reference evidence="6 7" key="1">
    <citation type="submission" date="2023-12" db="EMBL/GenBank/DDBJ databases">
        <title>A high-quality genome assembly for Dillenia turbinata (Dilleniales).</title>
        <authorList>
            <person name="Chanderbali A."/>
        </authorList>
    </citation>
    <scope>NUCLEOTIDE SEQUENCE [LARGE SCALE GENOMIC DNA]</scope>
    <source>
        <strain evidence="6">LSX21</strain>
        <tissue evidence="6">Leaf</tissue>
    </source>
</reference>
<feature type="domain" description="DUF4005" evidence="5">
    <location>
        <begin position="360"/>
        <end position="425"/>
    </location>
</feature>
<dbReference type="PANTHER" id="PTHR32295">
    <property type="entry name" value="IQ-DOMAIN 5-RELATED"/>
    <property type="match status" value="1"/>
</dbReference>
<sequence length="474" mass="53982">MAKKKSWWSIVRGFFIRDPKTKHEKKEKRRRWACGRVRGKRLVSIAPPSPSKERTLREAEEEQSKHALTVARATAAAAEAAVAAAHVAAGIVRLTSSPQSPYQCKKEILKSSMIEPRSTFHKSRNQVERETHNSAAIKIQSAFRGYLARKALRALKGLVRLQAIIRGRAVRRQAITTLKCLQSIVNIQSQVCARRIQMTEETPNCDQTNQVQDEAANTKIDSNSRRKWDDSPLSKEEANVMYLSKKEAAIKRERIKEYSYSQQERKSFQRPTLEVEPTKVNGRLKYWLEQWVDAQVTKREEYERLDSILPTKVQNNDEFGGKQLRKLPSFQKQYYMEGLDSPIIKIPRRSFHRRQSSAGEENSYSMSPAIPTYMAATESAKAKVRSMSSPKLRPGNYDTCSESYSPYKNKIYLLSSTASEMNGGSRSGKSSTYCQQRCPSLKGLGPVKLNRTAKDLSFDSECSSHNWDRCSANR</sequence>
<evidence type="ECO:0000256" key="4">
    <source>
        <dbReference type="ARBA" id="ARBA00045534"/>
    </source>
</evidence>
<keyword evidence="1" id="KW-0112">Calmodulin-binding</keyword>
<comment type="caution">
    <text evidence="6">The sequence shown here is derived from an EMBL/GenBank/DDBJ whole genome shotgun (WGS) entry which is preliminary data.</text>
</comment>
<dbReference type="Gene3D" id="1.20.5.190">
    <property type="match status" value="1"/>
</dbReference>
<dbReference type="EMBL" id="JBAMMX010000013">
    <property type="protein sequence ID" value="KAK6928820.1"/>
    <property type="molecule type" value="Genomic_DNA"/>
</dbReference>
<proteinExistence type="inferred from homology"/>
<accession>A0AAN8V772</accession>
<evidence type="ECO:0000256" key="3">
    <source>
        <dbReference type="ARBA" id="ARBA00024378"/>
    </source>
</evidence>
<evidence type="ECO:0000313" key="6">
    <source>
        <dbReference type="EMBL" id="KAK6928820.1"/>
    </source>
</evidence>
<dbReference type="InterPro" id="IPR027417">
    <property type="entry name" value="P-loop_NTPase"/>
</dbReference>
<dbReference type="InterPro" id="IPR000048">
    <property type="entry name" value="IQ_motif_EF-hand-BS"/>
</dbReference>
<organism evidence="6 7">
    <name type="scientific">Dillenia turbinata</name>
    <dbReference type="NCBI Taxonomy" id="194707"/>
    <lineage>
        <taxon>Eukaryota</taxon>
        <taxon>Viridiplantae</taxon>
        <taxon>Streptophyta</taxon>
        <taxon>Embryophyta</taxon>
        <taxon>Tracheophyta</taxon>
        <taxon>Spermatophyta</taxon>
        <taxon>Magnoliopsida</taxon>
        <taxon>eudicotyledons</taxon>
        <taxon>Gunneridae</taxon>
        <taxon>Pentapetalae</taxon>
        <taxon>Dilleniales</taxon>
        <taxon>Dilleniaceae</taxon>
        <taxon>Dillenia</taxon>
    </lineage>
</organism>
<evidence type="ECO:0000256" key="2">
    <source>
        <dbReference type="ARBA" id="ARBA00024341"/>
    </source>
</evidence>
<dbReference type="PANTHER" id="PTHR32295:SF41">
    <property type="entry name" value="PROTEIN IQ-DOMAIN 11"/>
    <property type="match status" value="1"/>
</dbReference>
<dbReference type="Pfam" id="PF13178">
    <property type="entry name" value="DUF4005"/>
    <property type="match status" value="1"/>
</dbReference>
<gene>
    <name evidence="6" type="ORF">RJ641_005025</name>
</gene>
<keyword evidence="7" id="KW-1185">Reference proteome</keyword>
<dbReference type="GO" id="GO:0005516">
    <property type="term" value="F:calmodulin binding"/>
    <property type="evidence" value="ECO:0007669"/>
    <property type="project" value="UniProtKB-KW"/>
</dbReference>
<dbReference type="Proteomes" id="UP001370490">
    <property type="component" value="Unassembled WGS sequence"/>
</dbReference>
<evidence type="ECO:0000259" key="5">
    <source>
        <dbReference type="Pfam" id="PF13178"/>
    </source>
</evidence>
<comment type="function">
    <text evidence="4">May be involved in cooperative interactions with calmodulins or calmodulin-like proteins. Recruits calmodulin proteins to microtubules, thus being a potential scaffold in cellular signaling and trafficking. May associate with nucleic acids and regulate gene expression at the transcriptional or post-transcriptional level.</text>
</comment>
<dbReference type="SMART" id="SM00015">
    <property type="entry name" value="IQ"/>
    <property type="match status" value="1"/>
</dbReference>
<evidence type="ECO:0000256" key="1">
    <source>
        <dbReference type="ARBA" id="ARBA00022860"/>
    </source>
</evidence>
<dbReference type="CDD" id="cd23767">
    <property type="entry name" value="IQCD"/>
    <property type="match status" value="1"/>
</dbReference>
<dbReference type="Pfam" id="PF00612">
    <property type="entry name" value="IQ"/>
    <property type="match status" value="1"/>
</dbReference>
<dbReference type="SUPFAM" id="SSF52540">
    <property type="entry name" value="P-loop containing nucleoside triphosphate hydrolases"/>
    <property type="match status" value="1"/>
</dbReference>
<dbReference type="InterPro" id="IPR025064">
    <property type="entry name" value="DUF4005"/>
</dbReference>
<comment type="similarity">
    <text evidence="2">Belongs to the IQD family.</text>
</comment>
<protein>
    <recommendedName>
        <fullName evidence="5">DUF4005 domain-containing protein</fullName>
    </recommendedName>
</protein>
<evidence type="ECO:0000313" key="7">
    <source>
        <dbReference type="Proteomes" id="UP001370490"/>
    </source>
</evidence>
<dbReference type="PROSITE" id="PS50096">
    <property type="entry name" value="IQ"/>
    <property type="match status" value="2"/>
</dbReference>
<dbReference type="AlphaFoldDB" id="A0AAN8V772"/>